<dbReference type="PIRSF" id="PIRSF000412">
    <property type="entry name" value="SHMT"/>
    <property type="match status" value="1"/>
</dbReference>
<dbReference type="InterPro" id="IPR039429">
    <property type="entry name" value="SHMT-like_dom"/>
</dbReference>
<keyword evidence="3" id="KW-0028">Amino-acid biosynthesis</keyword>
<proteinExistence type="inferred from homology"/>
<dbReference type="HAMAP" id="MF_00051">
    <property type="entry name" value="SHMT"/>
    <property type="match status" value="1"/>
</dbReference>
<dbReference type="UniPathway" id="UPA00288">
    <property type="reaction ID" value="UER01023"/>
</dbReference>
<keyword evidence="3" id="KW-0554">One-carbon metabolism</keyword>
<dbReference type="Gene3D" id="3.90.1150.10">
    <property type="entry name" value="Aspartate Aminotransferase, domain 1"/>
    <property type="match status" value="1"/>
</dbReference>
<sequence>MFSIAFKNEPWYSMNVKKMDNQITDLIQKEAQRQAETLMMIPSENYAPKEVREAVGSILMNKYSEGYAHERYYQGNKIIDQIETIAIERAKKLFNVPYANVQPLSGSPANTAIYFALLELGDKLMGLKLRPGGHLTHGHPKVTLSGKYFTSVQYDVNEKGIIDMDEVEKLAKKEKPKLIVVGTTAYPHEFDWKRWRKIADSVGSYLLADISHIAGLVASGAHSTPVPYVDIVMFTTHKTLRGPRGAVILVTKQGLAKDSDMAKKIDKAIIPGTQGGPHNNTTAAIAMALKTAGTAKFRKYSQQIVKNAKVLSKELMQHGLTLTTGGTDNHLMVIDLRSVNVIGNIYAEALEAAGIVVNRNSVPHDENPPYYPSGVRLGTPGVTTRGMKEREMKKIAFWYKEVLDEVKQYQWPTNKEERRDQLKSFRKALPKIKRIRQIAKEVKNLCKKYPIPD</sequence>
<keyword evidence="3 6" id="KW-0808">Transferase</keyword>
<dbReference type="GO" id="GO:0005829">
    <property type="term" value="C:cytosol"/>
    <property type="evidence" value="ECO:0007669"/>
    <property type="project" value="TreeGrafter"/>
</dbReference>
<feature type="domain" description="Serine hydroxymethyltransferase-like" evidence="5">
    <location>
        <begin position="17"/>
        <end position="397"/>
    </location>
</feature>
<comment type="catalytic activity">
    <reaction evidence="3">
        <text>(6R)-5,10-methylene-5,6,7,8-tetrahydrofolate + glycine + H2O = (6S)-5,6,7,8-tetrahydrofolate + L-serine</text>
        <dbReference type="Rhea" id="RHEA:15481"/>
        <dbReference type="ChEBI" id="CHEBI:15377"/>
        <dbReference type="ChEBI" id="CHEBI:15636"/>
        <dbReference type="ChEBI" id="CHEBI:33384"/>
        <dbReference type="ChEBI" id="CHEBI:57305"/>
        <dbReference type="ChEBI" id="CHEBI:57453"/>
        <dbReference type="EC" id="2.1.2.1"/>
    </reaction>
</comment>
<comment type="cofactor">
    <cofactor evidence="1 3 4">
        <name>pyridoxal 5'-phosphate</name>
        <dbReference type="ChEBI" id="CHEBI:597326"/>
    </cofactor>
</comment>
<evidence type="ECO:0000256" key="3">
    <source>
        <dbReference type="HAMAP-Rule" id="MF_00051"/>
    </source>
</evidence>
<dbReference type="GO" id="GO:0004372">
    <property type="term" value="F:glycine hydroxymethyltransferase activity"/>
    <property type="evidence" value="ECO:0007669"/>
    <property type="project" value="UniProtKB-UniRule"/>
</dbReference>
<evidence type="ECO:0000313" key="7">
    <source>
        <dbReference type="Proteomes" id="UP000034471"/>
    </source>
</evidence>
<dbReference type="GO" id="GO:0019264">
    <property type="term" value="P:glycine biosynthetic process from serine"/>
    <property type="evidence" value="ECO:0007669"/>
    <property type="project" value="UniProtKB-UniRule"/>
</dbReference>
<dbReference type="PANTHER" id="PTHR11680:SF35">
    <property type="entry name" value="SERINE HYDROXYMETHYLTRANSFERASE 1"/>
    <property type="match status" value="1"/>
</dbReference>
<evidence type="ECO:0000256" key="2">
    <source>
        <dbReference type="ARBA" id="ARBA00022898"/>
    </source>
</evidence>
<dbReference type="STRING" id="1618481.US54_C0069G0009"/>
<dbReference type="AlphaFoldDB" id="A0A0G0GZI9"/>
<dbReference type="Gene3D" id="3.40.640.10">
    <property type="entry name" value="Type I PLP-dependent aspartate aminotransferase-like (Major domain)"/>
    <property type="match status" value="1"/>
</dbReference>
<evidence type="ECO:0000259" key="5">
    <source>
        <dbReference type="Pfam" id="PF00464"/>
    </source>
</evidence>
<dbReference type="InterPro" id="IPR015422">
    <property type="entry name" value="PyrdxlP-dep_Trfase_small"/>
</dbReference>
<name>A0A0G0GZI9_9BACT</name>
<dbReference type="CDD" id="cd00378">
    <property type="entry name" value="SHMT"/>
    <property type="match status" value="1"/>
</dbReference>
<keyword evidence="2 3" id="KW-0663">Pyridoxal phosphate</keyword>
<dbReference type="PANTHER" id="PTHR11680">
    <property type="entry name" value="SERINE HYDROXYMETHYLTRANSFERASE"/>
    <property type="match status" value="1"/>
</dbReference>
<dbReference type="NCBIfam" id="NF000586">
    <property type="entry name" value="PRK00011.1"/>
    <property type="match status" value="1"/>
</dbReference>
<comment type="caution">
    <text evidence="3">Lacks conserved residue(s) required for the propagation of feature annotation.</text>
</comment>
<reference evidence="6 7" key="1">
    <citation type="journal article" date="2015" name="Nature">
        <title>rRNA introns, odd ribosomes, and small enigmatic genomes across a large radiation of phyla.</title>
        <authorList>
            <person name="Brown C.T."/>
            <person name="Hug L.A."/>
            <person name="Thomas B.C."/>
            <person name="Sharon I."/>
            <person name="Castelle C.J."/>
            <person name="Singh A."/>
            <person name="Wilkins M.J."/>
            <person name="Williams K.H."/>
            <person name="Banfield J.F."/>
        </authorList>
    </citation>
    <scope>NUCLEOTIDE SEQUENCE [LARGE SCALE GENOMIC DNA]</scope>
</reference>
<gene>
    <name evidence="3" type="primary">glyA</name>
    <name evidence="6" type="ORF">US54_C0069G0009</name>
</gene>
<comment type="caution">
    <text evidence="6">The sequence shown here is derived from an EMBL/GenBank/DDBJ whole genome shotgun (WGS) entry which is preliminary data.</text>
</comment>
<organism evidence="6 7">
    <name type="scientific">Candidatus Roizmanbacteria bacterium GW2011_GWA2_37_7</name>
    <dbReference type="NCBI Taxonomy" id="1618481"/>
    <lineage>
        <taxon>Bacteria</taxon>
        <taxon>Candidatus Roizmaniibacteriota</taxon>
    </lineage>
</organism>
<dbReference type="InterPro" id="IPR049943">
    <property type="entry name" value="Ser_HO-MeTrfase-like"/>
</dbReference>
<dbReference type="GO" id="GO:0035999">
    <property type="term" value="P:tetrahydrofolate interconversion"/>
    <property type="evidence" value="ECO:0007669"/>
    <property type="project" value="UniProtKB-UniRule"/>
</dbReference>
<dbReference type="EMBL" id="LBTJ01000069">
    <property type="protein sequence ID" value="KKQ36403.1"/>
    <property type="molecule type" value="Genomic_DNA"/>
</dbReference>
<dbReference type="UniPathway" id="UPA00193"/>
<feature type="binding site" evidence="3">
    <location>
        <begin position="133"/>
        <end position="135"/>
    </location>
    <ligand>
        <name>(6S)-5,6,7,8-tetrahydrofolate</name>
        <dbReference type="ChEBI" id="CHEBI:57453"/>
    </ligand>
</feature>
<protein>
    <recommendedName>
        <fullName evidence="3">Serine hydroxymethyltransferase</fullName>
        <shortName evidence="3">SHMT</shortName>
        <shortName evidence="3">Serine methylase</shortName>
        <ecNumber evidence="3">2.1.2.1</ecNumber>
    </recommendedName>
</protein>
<keyword evidence="6" id="KW-0489">Methyltransferase</keyword>
<evidence type="ECO:0000313" key="6">
    <source>
        <dbReference type="EMBL" id="KKQ36403.1"/>
    </source>
</evidence>
<keyword evidence="3" id="KW-0963">Cytoplasm</keyword>
<comment type="similarity">
    <text evidence="3">Belongs to the SHMT family.</text>
</comment>
<comment type="function">
    <text evidence="3">Catalyzes the reversible interconversion of serine and glycine with tetrahydrofolate (THF) serving as the one-carbon carrier. This reaction serves as the major source of one-carbon groups required for the biosynthesis of purines, thymidylate, methionine, and other important biomolecules. Also exhibits THF-independent aldolase activity toward beta-hydroxyamino acids, producing glycine and aldehydes, via a retro-aldol mechanism.</text>
</comment>
<dbReference type="SUPFAM" id="SSF53383">
    <property type="entry name" value="PLP-dependent transferases"/>
    <property type="match status" value="1"/>
</dbReference>
<dbReference type="GO" id="GO:0008168">
    <property type="term" value="F:methyltransferase activity"/>
    <property type="evidence" value="ECO:0007669"/>
    <property type="project" value="UniProtKB-KW"/>
</dbReference>
<dbReference type="InterPro" id="IPR015424">
    <property type="entry name" value="PyrdxlP-dep_Trfase"/>
</dbReference>
<comment type="pathway">
    <text evidence="3">One-carbon metabolism; tetrahydrofolate interconversion.</text>
</comment>
<feature type="modified residue" description="N6-(pyridoxal phosphate)lysine" evidence="3 4">
    <location>
        <position position="238"/>
    </location>
</feature>
<comment type="pathway">
    <text evidence="3">Amino-acid biosynthesis; glycine biosynthesis; glycine from L-serine: step 1/1.</text>
</comment>
<dbReference type="GO" id="GO:0030170">
    <property type="term" value="F:pyridoxal phosphate binding"/>
    <property type="evidence" value="ECO:0007669"/>
    <property type="project" value="UniProtKB-UniRule"/>
</dbReference>
<feature type="site" description="Plays an important role in substrate specificity" evidence="3">
    <location>
        <position position="237"/>
    </location>
</feature>
<dbReference type="Pfam" id="PF00464">
    <property type="entry name" value="SHMT"/>
    <property type="match status" value="1"/>
</dbReference>
<evidence type="ECO:0000256" key="4">
    <source>
        <dbReference type="PIRSR" id="PIRSR000412-50"/>
    </source>
</evidence>
<evidence type="ECO:0000256" key="1">
    <source>
        <dbReference type="ARBA" id="ARBA00001933"/>
    </source>
</evidence>
<accession>A0A0G0GZI9</accession>
<dbReference type="Proteomes" id="UP000034471">
    <property type="component" value="Unassembled WGS sequence"/>
</dbReference>
<comment type="subcellular location">
    <subcellularLocation>
        <location evidence="3">Cytoplasm</location>
    </subcellularLocation>
</comment>
<dbReference type="PATRIC" id="fig|1618481.3.peg.1031"/>
<dbReference type="GO" id="GO:0032259">
    <property type="term" value="P:methylation"/>
    <property type="evidence" value="ECO:0007669"/>
    <property type="project" value="UniProtKB-KW"/>
</dbReference>
<dbReference type="InterPro" id="IPR001085">
    <property type="entry name" value="Ser_HO-MeTrfase"/>
</dbReference>
<feature type="binding site" evidence="3">
    <location>
        <position position="129"/>
    </location>
    <ligand>
        <name>(6S)-5,6,7,8-tetrahydrofolate</name>
        <dbReference type="ChEBI" id="CHEBI:57453"/>
    </ligand>
</feature>
<comment type="subunit">
    <text evidence="3">Homodimer.</text>
</comment>
<dbReference type="InterPro" id="IPR015421">
    <property type="entry name" value="PyrdxlP-dep_Trfase_major"/>
</dbReference>
<dbReference type="EC" id="2.1.2.1" evidence="3"/>